<evidence type="ECO:0000256" key="7">
    <source>
        <dbReference type="ARBA" id="ARBA00022798"/>
    </source>
</evidence>
<evidence type="ECO:0000256" key="8">
    <source>
        <dbReference type="ARBA" id="ARBA00023098"/>
    </source>
</evidence>
<comment type="caution">
    <text evidence="13">The sequence shown here is derived from an EMBL/GenBank/DDBJ whole genome shotgun (WGS) entry which is preliminary data.</text>
</comment>
<evidence type="ECO:0000313" key="14">
    <source>
        <dbReference type="Proteomes" id="UP000256345"/>
    </source>
</evidence>
<dbReference type="Gene3D" id="3.30.559.10">
    <property type="entry name" value="Chloramphenicol acetyltransferase-like domain"/>
    <property type="match status" value="1"/>
</dbReference>
<dbReference type="InterPro" id="IPR004255">
    <property type="entry name" value="O-acyltransferase_WSD1_N"/>
</dbReference>
<dbReference type="InterPro" id="IPR014292">
    <property type="entry name" value="Acyl_transf_WS/DGAT"/>
</dbReference>
<dbReference type="GO" id="GO:0016746">
    <property type="term" value="F:acyltransferase activity"/>
    <property type="evidence" value="ECO:0007669"/>
    <property type="project" value="UniProtKB-KW"/>
</dbReference>
<dbReference type="Pfam" id="PF03007">
    <property type="entry name" value="WS_DGAT_cat"/>
    <property type="match status" value="1"/>
</dbReference>
<keyword evidence="14" id="KW-1185">Reference proteome</keyword>
<evidence type="ECO:0000256" key="9">
    <source>
        <dbReference type="ARBA" id="ARBA00023315"/>
    </source>
</evidence>
<evidence type="ECO:0000256" key="10">
    <source>
        <dbReference type="ARBA" id="ARBA00048109"/>
    </source>
</evidence>
<reference evidence="13 14" key="1">
    <citation type="submission" date="2018-08" db="EMBL/GenBank/DDBJ databases">
        <title>Genomic Encyclopedia of Archaeal and Bacterial Type Strains, Phase II (KMG-II): from individual species to whole genera.</title>
        <authorList>
            <person name="Goeker M."/>
        </authorList>
    </citation>
    <scope>NUCLEOTIDE SEQUENCE [LARGE SCALE GENOMIC DNA]</scope>
    <source>
        <strain evidence="13 14">DSM 2261</strain>
    </source>
</reference>
<proteinExistence type="inferred from homology"/>
<comment type="pathway">
    <text evidence="2">Lipid metabolism.</text>
</comment>
<dbReference type="InterPro" id="IPR045034">
    <property type="entry name" value="O-acyltransferase_WSD1-like"/>
</dbReference>
<feature type="domain" description="O-acyltransferase WSD1-like N-terminal" evidence="11">
    <location>
        <begin position="13"/>
        <end position="278"/>
    </location>
</feature>
<evidence type="ECO:0000256" key="2">
    <source>
        <dbReference type="ARBA" id="ARBA00005189"/>
    </source>
</evidence>
<feature type="domain" description="O-acyltransferase WSD1 C-terminal" evidence="12">
    <location>
        <begin position="320"/>
        <end position="453"/>
    </location>
</feature>
<accession>A0ABX9KBI8</accession>
<evidence type="ECO:0000259" key="11">
    <source>
        <dbReference type="Pfam" id="PF03007"/>
    </source>
</evidence>
<keyword evidence="6" id="KW-0808">Transferase</keyword>
<dbReference type="SUPFAM" id="SSF52777">
    <property type="entry name" value="CoA-dependent acyltransferases"/>
    <property type="match status" value="1"/>
</dbReference>
<dbReference type="Proteomes" id="UP000256345">
    <property type="component" value="Unassembled WGS sequence"/>
</dbReference>
<evidence type="ECO:0000256" key="5">
    <source>
        <dbReference type="ARBA" id="ARBA00022516"/>
    </source>
</evidence>
<evidence type="ECO:0000256" key="6">
    <source>
        <dbReference type="ARBA" id="ARBA00022679"/>
    </source>
</evidence>
<keyword evidence="9 13" id="KW-0012">Acyltransferase</keyword>
<evidence type="ECO:0000256" key="3">
    <source>
        <dbReference type="ARBA" id="ARBA00009587"/>
    </source>
</evidence>
<keyword evidence="8" id="KW-0443">Lipid metabolism</keyword>
<evidence type="ECO:0000313" key="13">
    <source>
        <dbReference type="EMBL" id="REG37467.1"/>
    </source>
</evidence>
<keyword evidence="5" id="KW-0444">Lipid biosynthesis</keyword>
<name>A0ABX9KBI8_9BACT</name>
<dbReference type="EMBL" id="QUMU01000001">
    <property type="protein sequence ID" value="REG37467.1"/>
    <property type="molecule type" value="Genomic_DNA"/>
</dbReference>
<dbReference type="PANTHER" id="PTHR31650">
    <property type="entry name" value="O-ACYLTRANSFERASE (WSD1-LIKE) FAMILY PROTEIN"/>
    <property type="match status" value="1"/>
</dbReference>
<evidence type="ECO:0000256" key="1">
    <source>
        <dbReference type="ARBA" id="ARBA00004771"/>
    </source>
</evidence>
<gene>
    <name evidence="13" type="ORF">ATI61_101451</name>
</gene>
<comment type="catalytic activity">
    <reaction evidence="10">
        <text>an acyl-CoA + a 1,2-diacyl-sn-glycerol = a triacyl-sn-glycerol + CoA</text>
        <dbReference type="Rhea" id="RHEA:10868"/>
        <dbReference type="ChEBI" id="CHEBI:17815"/>
        <dbReference type="ChEBI" id="CHEBI:57287"/>
        <dbReference type="ChEBI" id="CHEBI:58342"/>
        <dbReference type="ChEBI" id="CHEBI:64615"/>
        <dbReference type="EC" id="2.3.1.20"/>
    </reaction>
</comment>
<organism evidence="13 14">
    <name type="scientific">Archangium gephyra</name>
    <dbReference type="NCBI Taxonomy" id="48"/>
    <lineage>
        <taxon>Bacteria</taxon>
        <taxon>Pseudomonadati</taxon>
        <taxon>Myxococcota</taxon>
        <taxon>Myxococcia</taxon>
        <taxon>Myxococcales</taxon>
        <taxon>Cystobacterineae</taxon>
        <taxon>Archangiaceae</taxon>
        <taxon>Archangium</taxon>
    </lineage>
</organism>
<dbReference type="RefSeq" id="WP_047858276.1">
    <property type="nucleotide sequence ID" value="NZ_CP011509.1"/>
</dbReference>
<dbReference type="Pfam" id="PF06974">
    <property type="entry name" value="WS_DGAT_C"/>
    <property type="match status" value="1"/>
</dbReference>
<evidence type="ECO:0000256" key="4">
    <source>
        <dbReference type="ARBA" id="ARBA00013244"/>
    </source>
</evidence>
<evidence type="ECO:0000259" key="12">
    <source>
        <dbReference type="Pfam" id="PF06974"/>
    </source>
</evidence>
<dbReference type="NCBIfam" id="TIGR02946">
    <property type="entry name" value="acyl_WS_DGAT"/>
    <property type="match status" value="1"/>
</dbReference>
<dbReference type="PANTHER" id="PTHR31650:SF1">
    <property type="entry name" value="WAX ESTER SYNTHASE_DIACYLGLYCEROL ACYLTRANSFERASE 4-RELATED"/>
    <property type="match status" value="1"/>
</dbReference>
<dbReference type="InterPro" id="IPR023213">
    <property type="entry name" value="CAT-like_dom_sf"/>
</dbReference>
<dbReference type="InterPro" id="IPR009721">
    <property type="entry name" value="O-acyltransferase_WSD1_C"/>
</dbReference>
<sequence length="474" mass="51408">MADGARTARYHRLGSLDRMLLSLEDARTPTHIGALLVLEGAPLLDASGHLRLEELRLRLERRLQRAPVLRKVLYRPGPFLGSPLWVDDATFAVERHILHAEIPAPGGEAQLLRLVEKLLSTLLERSKPLWELWFLTGLESGRIAVLVKLHHSIADGRAALRIFNALCDLAPDAAEPEEAPWSPRPPPSPGRLFVDNLAVKGAALARGVRRLAHPVVLARSVASGGRTLVRSLRESQRAPRTSLNAPIGVSRRLAVMRMGLAEARDAAHARGAKVNDVMLALIAEGTRALLLHRGEPVEGVALVTSVAVSLRPPGDTGDLGNKTGQILVSLPMDLPEPEACLAAIAASTRAMKKRELAANSEHVIAWVGMSGLLRFLARRQHMMNFFESDLVGPPVPLYLLGARILEVTIANNLGGTVGLSFAILSYAGQLNLSVCADGERFPDLPVLAAEMERCWARLSRRHEPVEEGPSLFAP</sequence>
<comment type="pathway">
    <text evidence="1">Glycerolipid metabolism; triacylglycerol biosynthesis.</text>
</comment>
<dbReference type="EC" id="2.3.1.20" evidence="4"/>
<comment type="similarity">
    <text evidence="3">Belongs to the long-chain O-acyltransferase family.</text>
</comment>
<keyword evidence="7" id="KW-0319">Glycerol metabolism</keyword>
<protein>
    <recommendedName>
        <fullName evidence="4">diacylglycerol O-acyltransferase</fullName>
        <ecNumber evidence="4">2.3.1.20</ecNumber>
    </recommendedName>
</protein>